<proteinExistence type="predicted"/>
<gene>
    <name evidence="2" type="ORF">DCAR_027391</name>
</gene>
<dbReference type="AlphaFoldDB" id="A0A175YP96"/>
<dbReference type="EMBL" id="LNRQ01000008">
    <property type="protein sequence ID" value="KZM85187.1"/>
    <property type="molecule type" value="Genomic_DNA"/>
</dbReference>
<organism evidence="2">
    <name type="scientific">Daucus carota subsp. sativus</name>
    <name type="common">Carrot</name>
    <dbReference type="NCBI Taxonomy" id="79200"/>
    <lineage>
        <taxon>Eukaryota</taxon>
        <taxon>Viridiplantae</taxon>
        <taxon>Streptophyta</taxon>
        <taxon>Embryophyta</taxon>
        <taxon>Tracheophyta</taxon>
        <taxon>Spermatophyta</taxon>
        <taxon>Magnoliopsida</taxon>
        <taxon>eudicotyledons</taxon>
        <taxon>Gunneridae</taxon>
        <taxon>Pentapetalae</taxon>
        <taxon>asterids</taxon>
        <taxon>campanulids</taxon>
        <taxon>Apiales</taxon>
        <taxon>Apiaceae</taxon>
        <taxon>Apioideae</taxon>
        <taxon>Scandiceae</taxon>
        <taxon>Daucinae</taxon>
        <taxon>Daucus</taxon>
        <taxon>Daucus sect. Daucus</taxon>
    </lineage>
</organism>
<reference evidence="2" key="1">
    <citation type="journal article" date="2016" name="Nat. Genet.">
        <title>A high-quality carrot genome assembly provides new insights into carotenoid accumulation and asterid genome evolution.</title>
        <authorList>
            <person name="Iorizzo M."/>
            <person name="Ellison S."/>
            <person name="Senalik D."/>
            <person name="Zeng P."/>
            <person name="Satapoomin P."/>
            <person name="Huang J."/>
            <person name="Bowman M."/>
            <person name="Iovene M."/>
            <person name="Sanseverino W."/>
            <person name="Cavagnaro P."/>
            <person name="Yildiz M."/>
            <person name="Macko-Podgorni A."/>
            <person name="Moranska E."/>
            <person name="Grzebelus E."/>
            <person name="Grzebelus D."/>
            <person name="Ashrafi H."/>
            <person name="Zheng Z."/>
            <person name="Cheng S."/>
            <person name="Spooner D."/>
            <person name="Van Deynze A."/>
            <person name="Simon P."/>
        </authorList>
    </citation>
    <scope>NUCLEOTIDE SEQUENCE [LARGE SCALE GENOMIC DNA]</scope>
    <source>
        <tissue evidence="2">Leaf</tissue>
    </source>
</reference>
<feature type="region of interest" description="Disordered" evidence="1">
    <location>
        <begin position="1"/>
        <end position="22"/>
    </location>
</feature>
<evidence type="ECO:0000313" key="2">
    <source>
        <dbReference type="EMBL" id="KZM85187.1"/>
    </source>
</evidence>
<sequence length="100" mass="11329">MIRAEHLDMAETEDLDMAGPEGPKDILMDPSYSSYFDMVQSRKKLPMSLQETLTDAFARIPVSSFPQVPRGKGHNLFTFLFFSNFVSPLVYVHCEGLARI</sequence>
<evidence type="ECO:0000256" key="1">
    <source>
        <dbReference type="SAM" id="MobiDB-lite"/>
    </source>
</evidence>
<name>A0A175YP96_DAUCS</name>
<dbReference type="Gramene" id="KZM85187">
    <property type="protein sequence ID" value="KZM85187"/>
    <property type="gene ID" value="DCAR_027391"/>
</dbReference>
<protein>
    <submittedName>
        <fullName evidence="2">Uncharacterized protein</fullName>
    </submittedName>
</protein>
<comment type="caution">
    <text evidence="2">The sequence shown here is derived from an EMBL/GenBank/DDBJ whole genome shotgun (WGS) entry which is preliminary data.</text>
</comment>
<dbReference type="STRING" id="79200.A0A175YP96"/>
<accession>A0A175YP96</accession>